<feature type="compositionally biased region" description="Polar residues" evidence="1">
    <location>
        <begin position="296"/>
        <end position="313"/>
    </location>
</feature>
<feature type="compositionally biased region" description="Basic and acidic residues" evidence="1">
    <location>
        <begin position="22"/>
        <end position="34"/>
    </location>
</feature>
<dbReference type="Gramene" id="OE9A109738T1">
    <property type="protein sequence ID" value="OE9A109738C1"/>
    <property type="gene ID" value="OE9A109738"/>
</dbReference>
<dbReference type="PANTHER" id="PTHR33671:SF2">
    <property type="entry name" value="N-METHYLTRANSFERASE, PUTATIVE (DUF688)-RELATED"/>
    <property type="match status" value="1"/>
</dbReference>
<feature type="compositionally biased region" description="Polar residues" evidence="1">
    <location>
        <begin position="339"/>
        <end position="353"/>
    </location>
</feature>
<evidence type="ECO:0000256" key="1">
    <source>
        <dbReference type="SAM" id="MobiDB-lite"/>
    </source>
</evidence>
<feature type="compositionally biased region" description="Basic and acidic residues" evidence="1">
    <location>
        <begin position="1"/>
        <end position="12"/>
    </location>
</feature>
<reference evidence="2 3" key="1">
    <citation type="submission" date="2019-12" db="EMBL/GenBank/DDBJ databases">
        <authorList>
            <person name="Alioto T."/>
            <person name="Alioto T."/>
            <person name="Gomez Garrido J."/>
        </authorList>
    </citation>
    <scope>NUCLEOTIDE SEQUENCE [LARGE SCALE GENOMIC DNA]</scope>
</reference>
<comment type="caution">
    <text evidence="2">The sequence shown here is derived from an EMBL/GenBank/DDBJ whole genome shotgun (WGS) entry which is preliminary data.</text>
</comment>
<gene>
    <name evidence="2" type="ORF">OLEA9_A109738</name>
</gene>
<dbReference type="Gramene" id="OE9A109738T2">
    <property type="protein sequence ID" value="OE9A109738C2"/>
    <property type="gene ID" value="OE9A109738"/>
</dbReference>
<feature type="compositionally biased region" description="Basic and acidic residues" evidence="1">
    <location>
        <begin position="318"/>
        <end position="338"/>
    </location>
</feature>
<dbReference type="OrthoDB" id="677721at2759"/>
<dbReference type="Pfam" id="PF05097">
    <property type="entry name" value="DUF688"/>
    <property type="match status" value="1"/>
</dbReference>
<feature type="region of interest" description="Disordered" evidence="1">
    <location>
        <begin position="183"/>
        <end position="204"/>
    </location>
</feature>
<dbReference type="EMBL" id="CACTIH010009167">
    <property type="protein sequence ID" value="CAA3026604.1"/>
    <property type="molecule type" value="Genomic_DNA"/>
</dbReference>
<feature type="region of interest" description="Disordered" evidence="1">
    <location>
        <begin position="1"/>
        <end position="134"/>
    </location>
</feature>
<name>A0A8S0V8W2_OLEEU</name>
<dbReference type="AlphaFoldDB" id="A0A8S0V8W2"/>
<feature type="region of interest" description="Disordered" evidence="1">
    <location>
        <begin position="413"/>
        <end position="452"/>
    </location>
</feature>
<feature type="compositionally biased region" description="Polar residues" evidence="1">
    <location>
        <begin position="109"/>
        <end position="119"/>
    </location>
</feature>
<feature type="region of interest" description="Disordered" evidence="1">
    <location>
        <begin position="537"/>
        <end position="576"/>
    </location>
</feature>
<keyword evidence="3" id="KW-1185">Reference proteome</keyword>
<dbReference type="InterPro" id="IPR007789">
    <property type="entry name" value="DUF688"/>
</dbReference>
<evidence type="ECO:0000313" key="3">
    <source>
        <dbReference type="Proteomes" id="UP000594638"/>
    </source>
</evidence>
<sequence length="630" mass="70703">MLLKNLMEEKQLNYDQPLLSVRRSEKDNEMKTDKSLPVVPRLPHYKTELKSGPVTNPGTVPFYWEQRPGRPKEEIKQHDENSDRSLITPKLPPGKSSTVNQQDCDKVYKNSNVDKSQARNAHCDVQSVQSQDEDVNNFERCNKTVEKESSHSEESDEAYVDALDTFSSSESIFLNFSTSGLSSFDELDGKPSGSFSTDPLTRDDRLVPPAKDMALDKPQFVSKKQPIVQEKQPSMQHGPILVKHFLQFQDDEEEESDDDNDQRGNLPAVCGLLPRFCLKRSFCLIHPVTATGTRTRLPKSSVNKLQGRSSAAGSFSKRANESRSDLSDRNSVSDRISLRSDFNLNSRQRQNPEGSMLPRKLRKHSTSMSFDELPNKEKGVINYSKETKNQGINGSESHKKGYKTFGDFLSEKESTEDSSHSGIPVVVQKGESPSREPISSNMQGLKEEPGSTEREYEVVTKMTDQFPLVDCSLKDINKLEAVDGEKLLPDSQKFNDINVESSISNSIQKGSMEASKVFEPDQEIKKDSTTAANVAVTDKGATESSQKQQAKTENRENFHQSRFQFPLPPPSPIAPSESWLQRTLPSMATKNTHIRSHLRAAANPQKQVSKAQPGDLKWETLVKTTKVQQH</sequence>
<accession>A0A8S0V8W2</accession>
<organism evidence="2 3">
    <name type="scientific">Olea europaea subsp. europaea</name>
    <dbReference type="NCBI Taxonomy" id="158383"/>
    <lineage>
        <taxon>Eukaryota</taxon>
        <taxon>Viridiplantae</taxon>
        <taxon>Streptophyta</taxon>
        <taxon>Embryophyta</taxon>
        <taxon>Tracheophyta</taxon>
        <taxon>Spermatophyta</taxon>
        <taxon>Magnoliopsida</taxon>
        <taxon>eudicotyledons</taxon>
        <taxon>Gunneridae</taxon>
        <taxon>Pentapetalae</taxon>
        <taxon>asterids</taxon>
        <taxon>lamiids</taxon>
        <taxon>Lamiales</taxon>
        <taxon>Oleaceae</taxon>
        <taxon>Oleeae</taxon>
        <taxon>Olea</taxon>
    </lineage>
</organism>
<dbReference type="PANTHER" id="PTHR33671">
    <property type="entry name" value="N-METHYLTRANSFERASE, PUTATIVE (DUF688)-RELATED"/>
    <property type="match status" value="1"/>
</dbReference>
<feature type="compositionally biased region" description="Basic and acidic residues" evidence="1">
    <location>
        <begin position="67"/>
        <end position="83"/>
    </location>
</feature>
<evidence type="ECO:0000313" key="2">
    <source>
        <dbReference type="EMBL" id="CAA3026604.1"/>
    </source>
</evidence>
<proteinExistence type="predicted"/>
<protein>
    <submittedName>
        <fullName evidence="2">Uncharacterized protein</fullName>
    </submittedName>
</protein>
<feature type="compositionally biased region" description="Basic and acidic residues" evidence="1">
    <location>
        <begin position="550"/>
        <end position="559"/>
    </location>
</feature>
<dbReference type="Proteomes" id="UP000594638">
    <property type="component" value="Unassembled WGS sequence"/>
</dbReference>
<feature type="region of interest" description="Disordered" evidence="1">
    <location>
        <begin position="296"/>
        <end position="369"/>
    </location>
</feature>